<evidence type="ECO:0000259" key="2">
    <source>
        <dbReference type="Pfam" id="PF17863"/>
    </source>
</evidence>
<sequence>MLTRGHILLEGLPGTAKTRSIKSLASAMNASFSRIQFTPDLLPSDVTGSDVYREVDGKPSLVYQQGPIFNNLVLADEINRAPAKVQAALLEAMGENTVTSGGVTRHLPELFLVMATQNPIEQEGTYPLPEAQMDRFTLKVDIHYPDAEAERAIIRLVRGEEPGAQTSEQVTDTEHAITVTPEHIINGQKALNQVHVSEVAENYIVNLVMATRDTTDYEHAQFSQWLAVGVSPRASIALDRCARAHAWLAGRDYVDPDDILGVIHQVMGHRLVLSYEAIAEQITPKQIVDDILKYVPIG</sequence>
<evidence type="ECO:0000313" key="4">
    <source>
        <dbReference type="Proteomes" id="UP000316416"/>
    </source>
</evidence>
<dbReference type="Pfam" id="PF07726">
    <property type="entry name" value="AAA_3"/>
    <property type="match status" value="1"/>
</dbReference>
<keyword evidence="4" id="KW-1185">Reference proteome</keyword>
<dbReference type="SUPFAM" id="SSF52540">
    <property type="entry name" value="P-loop containing nucleoside triphosphate hydrolases"/>
    <property type="match status" value="1"/>
</dbReference>
<organism evidence="3 4">
    <name type="scientific">Shewanella eurypsychrophilus</name>
    <dbReference type="NCBI Taxonomy" id="2593656"/>
    <lineage>
        <taxon>Bacteria</taxon>
        <taxon>Pseudomonadati</taxon>
        <taxon>Pseudomonadota</taxon>
        <taxon>Gammaproteobacteria</taxon>
        <taxon>Alteromonadales</taxon>
        <taxon>Shewanellaceae</taxon>
        <taxon>Shewanella</taxon>
    </lineage>
</organism>
<dbReference type="PANTHER" id="PTHR42759:SF1">
    <property type="entry name" value="MAGNESIUM-CHELATASE SUBUNIT CHLD"/>
    <property type="match status" value="1"/>
</dbReference>
<proteinExistence type="predicted"/>
<gene>
    <name evidence="3" type="ORF">FM038_014530</name>
</gene>
<dbReference type="PANTHER" id="PTHR42759">
    <property type="entry name" value="MOXR FAMILY PROTEIN"/>
    <property type="match status" value="1"/>
</dbReference>
<dbReference type="InterPro" id="IPR027417">
    <property type="entry name" value="P-loop_NTPase"/>
</dbReference>
<evidence type="ECO:0000259" key="1">
    <source>
        <dbReference type="Pfam" id="PF07726"/>
    </source>
</evidence>
<evidence type="ECO:0000313" key="3">
    <source>
        <dbReference type="EMBL" id="QPG58507.2"/>
    </source>
</evidence>
<dbReference type="PIRSF" id="PIRSF002849">
    <property type="entry name" value="AAA_ATPase_chaperone_MoxR_prd"/>
    <property type="match status" value="1"/>
</dbReference>
<name>A0ABX6V785_9GAMM</name>
<dbReference type="EMBL" id="CP045503">
    <property type="protein sequence ID" value="QPG58507.2"/>
    <property type="molecule type" value="Genomic_DNA"/>
</dbReference>
<dbReference type="InterPro" id="IPR041628">
    <property type="entry name" value="ChlI/MoxR_AAA_lid"/>
</dbReference>
<feature type="domain" description="ATPase AAA-3" evidence="1">
    <location>
        <begin position="6"/>
        <end position="138"/>
    </location>
</feature>
<dbReference type="Proteomes" id="UP000316416">
    <property type="component" value="Chromosome"/>
</dbReference>
<protein>
    <submittedName>
        <fullName evidence="3">MoxR family ATPase</fullName>
    </submittedName>
</protein>
<feature type="domain" description="ChlI/MoxR AAA lid" evidence="2">
    <location>
        <begin position="226"/>
        <end position="291"/>
    </location>
</feature>
<dbReference type="InterPro" id="IPR011703">
    <property type="entry name" value="ATPase_AAA-3"/>
</dbReference>
<dbReference type="InterPro" id="IPR050764">
    <property type="entry name" value="CbbQ/NirQ/NorQ/GpvN"/>
</dbReference>
<reference evidence="3" key="1">
    <citation type="submission" date="2021-07" db="EMBL/GenBank/DDBJ databases">
        <title>Shewanella sp. YLB-07 whole genome sequence.</title>
        <authorList>
            <person name="Yu L."/>
        </authorList>
    </citation>
    <scope>NUCLEOTIDE SEQUENCE</scope>
    <source>
        <strain evidence="3">YLB-08</strain>
    </source>
</reference>
<dbReference type="Gene3D" id="3.40.50.300">
    <property type="entry name" value="P-loop containing nucleotide triphosphate hydrolases"/>
    <property type="match status" value="1"/>
</dbReference>
<dbReference type="Gene3D" id="1.10.8.80">
    <property type="entry name" value="Magnesium chelatase subunit I, C-Terminal domain"/>
    <property type="match status" value="1"/>
</dbReference>
<accession>A0ABX6V785</accession>
<dbReference type="Pfam" id="PF17863">
    <property type="entry name" value="AAA_lid_2"/>
    <property type="match status" value="1"/>
</dbReference>